<evidence type="ECO:0000313" key="3">
    <source>
        <dbReference type="Proteomes" id="UP000617355"/>
    </source>
</evidence>
<protein>
    <recommendedName>
        <fullName evidence="4">Secreted protein</fullName>
    </recommendedName>
</protein>
<sequence length="100" mass="10905">MKNHLLFVALGAVLAMTAAPAAAECYADYKAKRDNPLRLHYGVIALPDDACASRETAAPVIAQRISDDGWTLLDVVSIFGAAELDDEKRKDSAGDYYLRY</sequence>
<keyword evidence="1" id="KW-0732">Signal</keyword>
<proteinExistence type="predicted"/>
<keyword evidence="3" id="KW-1185">Reference proteome</keyword>
<accession>A0ABQ1QB88</accession>
<organism evidence="2 3">
    <name type="scientific">Sinisalibacter lacisalsi</name>
    <dbReference type="NCBI Taxonomy" id="1526570"/>
    <lineage>
        <taxon>Bacteria</taxon>
        <taxon>Pseudomonadati</taxon>
        <taxon>Pseudomonadota</taxon>
        <taxon>Alphaproteobacteria</taxon>
        <taxon>Rhodobacterales</taxon>
        <taxon>Roseobacteraceae</taxon>
        <taxon>Sinisalibacter</taxon>
    </lineage>
</organism>
<evidence type="ECO:0000313" key="2">
    <source>
        <dbReference type="EMBL" id="GGD19911.1"/>
    </source>
</evidence>
<feature type="signal peptide" evidence="1">
    <location>
        <begin position="1"/>
        <end position="23"/>
    </location>
</feature>
<evidence type="ECO:0008006" key="4">
    <source>
        <dbReference type="Google" id="ProtNLM"/>
    </source>
</evidence>
<dbReference type="Proteomes" id="UP000617355">
    <property type="component" value="Unassembled WGS sequence"/>
</dbReference>
<name>A0ABQ1QB88_9RHOB</name>
<comment type="caution">
    <text evidence="2">The sequence shown here is derived from an EMBL/GenBank/DDBJ whole genome shotgun (WGS) entry which is preliminary data.</text>
</comment>
<dbReference type="EMBL" id="BMGI01000001">
    <property type="protein sequence ID" value="GGD19911.1"/>
    <property type="molecule type" value="Genomic_DNA"/>
</dbReference>
<feature type="chain" id="PRO_5046340700" description="Secreted protein" evidence="1">
    <location>
        <begin position="24"/>
        <end position="100"/>
    </location>
</feature>
<reference evidence="3" key="1">
    <citation type="journal article" date="2019" name="Int. J. Syst. Evol. Microbiol.">
        <title>The Global Catalogue of Microorganisms (GCM) 10K type strain sequencing project: providing services to taxonomists for standard genome sequencing and annotation.</title>
        <authorList>
            <consortium name="The Broad Institute Genomics Platform"/>
            <consortium name="The Broad Institute Genome Sequencing Center for Infectious Disease"/>
            <person name="Wu L."/>
            <person name="Ma J."/>
        </authorList>
    </citation>
    <scope>NUCLEOTIDE SEQUENCE [LARGE SCALE GENOMIC DNA]</scope>
    <source>
        <strain evidence="3">CGMCC 1.12922</strain>
    </source>
</reference>
<evidence type="ECO:0000256" key="1">
    <source>
        <dbReference type="SAM" id="SignalP"/>
    </source>
</evidence>
<dbReference type="RefSeq" id="WP_188525620.1">
    <property type="nucleotide sequence ID" value="NZ_BMGI01000001.1"/>
</dbReference>
<gene>
    <name evidence="2" type="ORF">GCM10011358_00650</name>
</gene>